<dbReference type="Gene3D" id="2.10.25.10">
    <property type="entry name" value="Laminin"/>
    <property type="match status" value="1"/>
</dbReference>
<reference evidence="4" key="1">
    <citation type="submission" date="2016-11" db="UniProtKB">
        <authorList>
            <consortium name="WormBaseParasite"/>
        </authorList>
    </citation>
    <scope>IDENTIFICATION</scope>
</reference>
<dbReference type="WBParaSite" id="Hba_05261">
    <property type="protein sequence ID" value="Hba_05261"/>
    <property type="gene ID" value="Hba_05261"/>
</dbReference>
<keyword evidence="3" id="KW-1185">Reference proteome</keyword>
<dbReference type="AlphaFoldDB" id="A0A1I7WJR0"/>
<dbReference type="PANTHER" id="PTHR23259">
    <property type="entry name" value="RIDDLE"/>
    <property type="match status" value="1"/>
</dbReference>
<sequence>MLSCLALSAAITSPRKCGQNEEYSETGGHCQRTCEAPISVGPSIILPIPCRSPITSSKQLFCRFATDLQVPGASVRMDICVTAIKSVSRNTSVLLNAKKMKFYYNLFSVHLLSLTALTFCTRIGESGCLCKKGYIRSDDTHKCVPESQCPILESVKCPANEVFGEIAKGCEPTCENPNPTVSIFLLLVYCSLTILQSSALYPAPSISLRPSKTKKCETVSSSHSVFFSNKIHSVTEIKKELSVDVGKHYYTETRNDNTLL</sequence>
<dbReference type="PANTHER" id="PTHR23259:SF70">
    <property type="entry name" value="ACCESSORY GLAND PROTEIN ACP62F-RELATED"/>
    <property type="match status" value="1"/>
</dbReference>
<proteinExistence type="predicted"/>
<dbReference type="InterPro" id="IPR036084">
    <property type="entry name" value="Ser_inhib-like_sf"/>
</dbReference>
<name>A0A1I7WJR0_HETBA</name>
<protein>
    <submittedName>
        <fullName evidence="4">TIL domain-containing protein</fullName>
    </submittedName>
</protein>
<evidence type="ECO:0000313" key="3">
    <source>
        <dbReference type="Proteomes" id="UP000095283"/>
    </source>
</evidence>
<accession>A0A1I7WJR0</accession>
<dbReference type="Proteomes" id="UP000095283">
    <property type="component" value="Unplaced"/>
</dbReference>
<dbReference type="CDD" id="cd19941">
    <property type="entry name" value="TIL"/>
    <property type="match status" value="1"/>
</dbReference>
<evidence type="ECO:0000256" key="1">
    <source>
        <dbReference type="ARBA" id="ARBA00022900"/>
    </source>
</evidence>
<organism evidence="3 4">
    <name type="scientific">Heterorhabditis bacteriophora</name>
    <name type="common">Entomopathogenic nematode worm</name>
    <dbReference type="NCBI Taxonomy" id="37862"/>
    <lineage>
        <taxon>Eukaryota</taxon>
        <taxon>Metazoa</taxon>
        <taxon>Ecdysozoa</taxon>
        <taxon>Nematoda</taxon>
        <taxon>Chromadorea</taxon>
        <taxon>Rhabditida</taxon>
        <taxon>Rhabditina</taxon>
        <taxon>Rhabditomorpha</taxon>
        <taxon>Strongyloidea</taxon>
        <taxon>Heterorhabditidae</taxon>
        <taxon>Heterorhabditis</taxon>
    </lineage>
</organism>
<dbReference type="InterPro" id="IPR051368">
    <property type="entry name" value="SerProtInhib-TIL_Domain"/>
</dbReference>
<keyword evidence="1" id="KW-0646">Protease inhibitor</keyword>
<evidence type="ECO:0000313" key="4">
    <source>
        <dbReference type="WBParaSite" id="Hba_05261"/>
    </source>
</evidence>
<dbReference type="GO" id="GO:0004867">
    <property type="term" value="F:serine-type endopeptidase inhibitor activity"/>
    <property type="evidence" value="ECO:0007669"/>
    <property type="project" value="UniProtKB-KW"/>
</dbReference>
<keyword evidence="2" id="KW-1015">Disulfide bond</keyword>
<keyword evidence="1" id="KW-0722">Serine protease inhibitor</keyword>
<evidence type="ECO:0000256" key="2">
    <source>
        <dbReference type="ARBA" id="ARBA00023157"/>
    </source>
</evidence>
<dbReference type="SUPFAM" id="SSF57567">
    <property type="entry name" value="Serine protease inhibitors"/>
    <property type="match status" value="1"/>
</dbReference>